<evidence type="ECO:0000313" key="8">
    <source>
        <dbReference type="EMBL" id="MFC3579323.1"/>
    </source>
</evidence>
<reference evidence="9" key="1">
    <citation type="journal article" date="2019" name="Int. J. Syst. Evol. Microbiol.">
        <title>The Global Catalogue of Microorganisms (GCM) 10K type strain sequencing project: providing services to taxonomists for standard genome sequencing and annotation.</title>
        <authorList>
            <consortium name="The Broad Institute Genomics Platform"/>
            <consortium name="The Broad Institute Genome Sequencing Center for Infectious Disease"/>
            <person name="Wu L."/>
            <person name="Ma J."/>
        </authorList>
    </citation>
    <scope>NUCLEOTIDE SEQUENCE [LARGE SCALE GENOMIC DNA]</scope>
    <source>
        <strain evidence="9">KCTC 42739</strain>
    </source>
</reference>
<name>A0ABV7SRM2_9SPHN</name>
<comment type="caution">
    <text evidence="8">The sequence shown here is derived from an EMBL/GenBank/DDBJ whole genome shotgun (WGS) entry which is preliminary data.</text>
</comment>
<evidence type="ECO:0000256" key="5">
    <source>
        <dbReference type="ARBA" id="ARBA00022801"/>
    </source>
</evidence>
<dbReference type="Pfam" id="PF07927">
    <property type="entry name" value="HicA_toxin"/>
    <property type="match status" value="1"/>
</dbReference>
<evidence type="ECO:0000256" key="7">
    <source>
        <dbReference type="ARBA" id="ARBA00023016"/>
    </source>
</evidence>
<keyword evidence="7" id="KW-0346">Stress response</keyword>
<keyword evidence="4" id="KW-0255">Endonuclease</keyword>
<gene>
    <name evidence="8" type="ORF">ACFONA_04035</name>
</gene>
<evidence type="ECO:0000256" key="3">
    <source>
        <dbReference type="ARBA" id="ARBA00022722"/>
    </source>
</evidence>
<evidence type="ECO:0000313" key="9">
    <source>
        <dbReference type="Proteomes" id="UP001595713"/>
    </source>
</evidence>
<keyword evidence="6" id="KW-0694">RNA-binding</keyword>
<keyword evidence="5" id="KW-0378">Hydrolase</keyword>
<evidence type="ECO:0000256" key="2">
    <source>
        <dbReference type="ARBA" id="ARBA00022649"/>
    </source>
</evidence>
<dbReference type="RefSeq" id="WP_261295730.1">
    <property type="nucleotide sequence ID" value="NZ_JANQBK010000018.1"/>
</dbReference>
<dbReference type="InterPro" id="IPR038570">
    <property type="entry name" value="HicA_sf"/>
</dbReference>
<keyword evidence="3" id="KW-0540">Nuclease</keyword>
<evidence type="ECO:0000256" key="6">
    <source>
        <dbReference type="ARBA" id="ARBA00022884"/>
    </source>
</evidence>
<dbReference type="SUPFAM" id="SSF54786">
    <property type="entry name" value="YcfA/nrd intein domain"/>
    <property type="match status" value="1"/>
</dbReference>
<evidence type="ECO:0000256" key="1">
    <source>
        <dbReference type="ARBA" id="ARBA00006620"/>
    </source>
</evidence>
<proteinExistence type="inferred from homology"/>
<evidence type="ECO:0000256" key="4">
    <source>
        <dbReference type="ARBA" id="ARBA00022759"/>
    </source>
</evidence>
<dbReference type="EMBL" id="JBHRXP010000002">
    <property type="protein sequence ID" value="MFC3579323.1"/>
    <property type="molecule type" value="Genomic_DNA"/>
</dbReference>
<keyword evidence="9" id="KW-1185">Reference proteome</keyword>
<accession>A0ABV7SRM2</accession>
<protein>
    <submittedName>
        <fullName evidence="8">Type II toxin-antitoxin system HicA family toxin</fullName>
    </submittedName>
</protein>
<organism evidence="8 9">
    <name type="scientific">Sphingomonas hylomeconis</name>
    <dbReference type="NCBI Taxonomy" id="1395958"/>
    <lineage>
        <taxon>Bacteria</taxon>
        <taxon>Pseudomonadati</taxon>
        <taxon>Pseudomonadota</taxon>
        <taxon>Alphaproteobacteria</taxon>
        <taxon>Sphingomonadales</taxon>
        <taxon>Sphingomonadaceae</taxon>
        <taxon>Sphingomonas</taxon>
    </lineage>
</organism>
<dbReference type="Proteomes" id="UP001595713">
    <property type="component" value="Unassembled WGS sequence"/>
</dbReference>
<comment type="similarity">
    <text evidence="1">Belongs to the HicA mRNA interferase family.</text>
</comment>
<dbReference type="InterPro" id="IPR012933">
    <property type="entry name" value="HicA_mRNA_interferase"/>
</dbReference>
<dbReference type="Gene3D" id="3.30.920.30">
    <property type="entry name" value="Hypothetical protein"/>
    <property type="match status" value="1"/>
</dbReference>
<sequence>MLSEHGCTLVRQGKGDHELWQSPISGARFVVDGNIPSRHLANAVLKQAGIKHKID</sequence>
<keyword evidence="2" id="KW-1277">Toxin-antitoxin system</keyword>